<comment type="caution">
    <text evidence="2">The sequence shown here is derived from an EMBL/GenBank/DDBJ whole genome shotgun (WGS) entry which is preliminary data.</text>
</comment>
<keyword evidence="1" id="KW-0732">Signal</keyword>
<gene>
    <name evidence="2" type="ORF">E5L68_017520</name>
</gene>
<evidence type="ECO:0000313" key="3">
    <source>
        <dbReference type="Proteomes" id="UP001517367"/>
    </source>
</evidence>
<feature type="signal peptide" evidence="1">
    <location>
        <begin position="1"/>
        <end position="19"/>
    </location>
</feature>
<evidence type="ECO:0000313" key="2">
    <source>
        <dbReference type="EMBL" id="MFN0293196.1"/>
    </source>
</evidence>
<evidence type="ECO:0000256" key="1">
    <source>
        <dbReference type="SAM" id="SignalP"/>
    </source>
</evidence>
<dbReference type="RefSeq" id="WP_138728879.1">
    <property type="nucleotide sequence ID" value="NZ_SRMP02000045.1"/>
</dbReference>
<organism evidence="2 3">
    <name type="scientific">Pedobacter helvus</name>
    <dbReference type="NCBI Taxonomy" id="2563444"/>
    <lineage>
        <taxon>Bacteria</taxon>
        <taxon>Pseudomonadati</taxon>
        <taxon>Bacteroidota</taxon>
        <taxon>Sphingobacteriia</taxon>
        <taxon>Sphingobacteriales</taxon>
        <taxon>Sphingobacteriaceae</taxon>
        <taxon>Pedobacter</taxon>
    </lineage>
</organism>
<dbReference type="EMBL" id="SRMP02000045">
    <property type="protein sequence ID" value="MFN0293196.1"/>
    <property type="molecule type" value="Genomic_DNA"/>
</dbReference>
<proteinExistence type="predicted"/>
<dbReference type="Proteomes" id="UP001517367">
    <property type="component" value="Unassembled WGS sequence"/>
</dbReference>
<sequence length="445" mass="51114">MKFTLSLLFYLLGFSLCFSQERNVTIREALSRSALQNRPLLLLVDTKVTDLLAKMNTLDNSDGNIFFKKINDLFTLYEGNSNDPYIKKILKTYYINAPRLIFMHPDEEVFYVDCGCHQTKEAFESALNKAIAFSNKKVEMSLKNQYSKNYSKEKLEKLINLRIAAGLIDNSSLIELYPNYIKNVDSLDYNTVKFILRAGPVIMGKAHQLIKDLPLINEVYKKEGSSFGAFVNIAIIENTLNKGINTICLPDAVNAARYYKSIHRNDPVNGQKYHDLQLITYYLKTGDTANYFSNASIYYDKHFMYAKLTDSIRFLEAKRLKTKHQKIEKVNSIASPYLNRDYADIIHSVTANYYSNELNDAARNFVKLSTTSNLHLTKALAWSKRAIELKPSSQNFETYALILYKLNLKDKAIVAQNKAIEIARELNNPLQNYLAQLDLIRQSRL</sequence>
<name>A0ABW9JMR3_9SPHI</name>
<protein>
    <submittedName>
        <fullName evidence="2">Uncharacterized protein</fullName>
    </submittedName>
</protein>
<keyword evidence="3" id="KW-1185">Reference proteome</keyword>
<reference evidence="2 3" key="1">
    <citation type="submission" date="2024-12" db="EMBL/GenBank/DDBJ databases">
        <authorList>
            <person name="Hu S."/>
        </authorList>
    </citation>
    <scope>NUCLEOTIDE SEQUENCE [LARGE SCALE GENOMIC DNA]</scope>
    <source>
        <strain evidence="2 3">P-25</strain>
    </source>
</reference>
<accession>A0ABW9JMR3</accession>
<feature type="chain" id="PRO_5046953686" evidence="1">
    <location>
        <begin position="20"/>
        <end position="445"/>
    </location>
</feature>